<accession>A0A0R3RRV2</accession>
<dbReference type="InterPro" id="IPR036390">
    <property type="entry name" value="WH_DNA-bd_sf"/>
</dbReference>
<dbReference type="InterPro" id="IPR023093">
    <property type="entry name" value="ScpA-like_C"/>
</dbReference>
<dbReference type="SUPFAM" id="SSF46785">
    <property type="entry name" value="Winged helix' DNA-binding domain"/>
    <property type="match status" value="1"/>
</dbReference>
<keyword evidence="2" id="KW-1185">Reference proteome</keyword>
<dbReference type="AlphaFoldDB" id="A0A0R3RRV2"/>
<dbReference type="Proteomes" id="UP000050640">
    <property type="component" value="Unplaced"/>
</dbReference>
<dbReference type="WBParaSite" id="EEL_0000450001-mRNA-1">
    <property type="protein sequence ID" value="EEL_0000450001-mRNA-1"/>
    <property type="gene ID" value="EEL_0000450001"/>
</dbReference>
<evidence type="ECO:0000313" key="3">
    <source>
        <dbReference type="WBParaSite" id="EEL_0000450001-mRNA-1"/>
    </source>
</evidence>
<evidence type="ECO:0000313" key="2">
    <source>
        <dbReference type="Proteomes" id="UP000050640"/>
    </source>
</evidence>
<proteinExistence type="predicted"/>
<dbReference type="CDD" id="cd21747">
    <property type="entry name" value="Rad21_Rec8_M"/>
    <property type="match status" value="1"/>
</dbReference>
<dbReference type="InterPro" id="IPR006909">
    <property type="entry name" value="Rad21/Rec8_C_eu"/>
</dbReference>
<name>A0A0R3RRV2_9BILA</name>
<organism evidence="2 3">
    <name type="scientific">Elaeophora elaphi</name>
    <dbReference type="NCBI Taxonomy" id="1147741"/>
    <lineage>
        <taxon>Eukaryota</taxon>
        <taxon>Metazoa</taxon>
        <taxon>Ecdysozoa</taxon>
        <taxon>Nematoda</taxon>
        <taxon>Chromadorea</taxon>
        <taxon>Rhabditida</taxon>
        <taxon>Spirurina</taxon>
        <taxon>Spiruromorpha</taxon>
        <taxon>Filarioidea</taxon>
        <taxon>Onchocercidae</taxon>
        <taxon>Elaeophora</taxon>
    </lineage>
</organism>
<sequence length="630" mass="71791">MNRWLSFGELCLMRNGDHLERLFWSELLLGKIPNGNPSEIKFSLYLLAQLSYGIALIVQKRGDILCRDMETFIPIIRRYQEGEENEASMKGKKDRKKRAMKQNDLLILDSSFETIESEHLKFVLDYSAITLREDIPLPEIDTLFNDDFGPLTAAEALQMEALLKEDSEHIIESKSGSVNGSKEYIMSVVPEALASNAVIDKAAHVFEMMEVSDESDTCKEKHYDLGFDEALREPQIKNPPYLSVLELSEVHDSQILIPKKRRRKHGTIIDEITMFSKMQLQAQIDSTNDLLHTRDEMIPQISKSGIVSVQDLFHARPMTLREFSRTSASNLDAWIAAPEYNEPPLQYEEAMQLEPMQAPPVRILHHSLVERETSNELKSHESMKTKLQDLERQVVTPTMEDIERTRRNTTSTTLFGGTHITDPSSQLKSDEGLSIALDGSRQFNEKIKISVATIFERIDEENALRKCMDDSFILPAEKTRMTDLFSNLAIGSGLCGTKLESSFENVLVDERHSKSEVWQKVPHDEINVQKISVMQDQFQLKVDKIESTVETGDSSVPVYYQTQKAHDLFGLITEFLDFCKISSLCFSELIRGRSAVFAAKAFTNLLELLAKQKIKVKQEENFAEIVIRLS</sequence>
<dbReference type="Pfam" id="PF04824">
    <property type="entry name" value="Rad21_Rec8"/>
    <property type="match status" value="1"/>
</dbReference>
<feature type="domain" description="Rad21/Rec8-like protein C-terminal eukaryotic" evidence="1">
    <location>
        <begin position="585"/>
        <end position="629"/>
    </location>
</feature>
<dbReference type="STRING" id="1147741.A0A0R3RRV2"/>
<protein>
    <submittedName>
        <fullName evidence="3">Rad21_Rec8 domain-containing protein</fullName>
    </submittedName>
</protein>
<reference evidence="3" key="1">
    <citation type="submission" date="2017-02" db="UniProtKB">
        <authorList>
            <consortium name="WormBaseParasite"/>
        </authorList>
    </citation>
    <scope>IDENTIFICATION</scope>
</reference>
<evidence type="ECO:0000259" key="1">
    <source>
        <dbReference type="Pfam" id="PF04824"/>
    </source>
</evidence>
<dbReference type="Gene3D" id="1.10.10.580">
    <property type="entry name" value="Structural maintenance of chromosome 1. Chain E"/>
    <property type="match status" value="1"/>
</dbReference>